<reference evidence="1 2" key="1">
    <citation type="submission" date="2018-10" db="EMBL/GenBank/DDBJ databases">
        <title>Genomic Encyclopedia of Archaeal and Bacterial Type Strains, Phase II (KMG-II): from individual species to whole genera.</title>
        <authorList>
            <person name="Goeker M."/>
        </authorList>
    </citation>
    <scope>NUCLEOTIDE SEQUENCE [LARGE SCALE GENOMIC DNA]</scope>
    <source>
        <strain evidence="1 2">DSM 19727</strain>
    </source>
</reference>
<dbReference type="RefSeq" id="WP_121924465.1">
    <property type="nucleotide sequence ID" value="NZ_CBCSGA010000005.1"/>
</dbReference>
<evidence type="ECO:0000313" key="1">
    <source>
        <dbReference type="EMBL" id="RMA78359.1"/>
    </source>
</evidence>
<evidence type="ECO:0008006" key="3">
    <source>
        <dbReference type="Google" id="ProtNLM"/>
    </source>
</evidence>
<keyword evidence="2" id="KW-1185">Reference proteome</keyword>
<dbReference type="EMBL" id="REFH01000007">
    <property type="protein sequence ID" value="RMA78359.1"/>
    <property type="molecule type" value="Genomic_DNA"/>
</dbReference>
<evidence type="ECO:0000313" key="2">
    <source>
        <dbReference type="Proteomes" id="UP000280368"/>
    </source>
</evidence>
<sequence>MEKFSIKEHYEVELEKIWNDREFQNIEFINRGYAMQDEIIKNSILFIGINPSFSGKHLKNESHFYNNNQEGNIYSYFKKFQDISKKTEIPWSHLDLLCLRETNQKNIERINQDQNGKKFFKKQLELSKKIIEKTKPKIIVVSNSFARKLICLDFQIEFDEKLGTNKIINNSALENTPIFFTSMLTGQRALDLGSYERLIWHLKFILKKI</sequence>
<protein>
    <recommendedName>
        <fullName evidence="3">Uracil DNA glycosylase superfamily protein</fullName>
    </recommendedName>
</protein>
<dbReference type="AlphaFoldDB" id="A0A3M0A4B4"/>
<gene>
    <name evidence="1" type="ORF">BC961_0740</name>
</gene>
<comment type="caution">
    <text evidence="1">The sequence shown here is derived from an EMBL/GenBank/DDBJ whole genome shotgun (WGS) entry which is preliminary data.</text>
</comment>
<proteinExistence type="predicted"/>
<dbReference type="Proteomes" id="UP000280368">
    <property type="component" value="Unassembled WGS sequence"/>
</dbReference>
<organism evidence="1 2">
    <name type="scientific">Flavobacterium weaverense</name>
    <dbReference type="NCBI Taxonomy" id="271156"/>
    <lineage>
        <taxon>Bacteria</taxon>
        <taxon>Pseudomonadati</taxon>
        <taxon>Bacteroidota</taxon>
        <taxon>Flavobacteriia</taxon>
        <taxon>Flavobacteriales</taxon>
        <taxon>Flavobacteriaceae</taxon>
        <taxon>Flavobacterium</taxon>
    </lineage>
</organism>
<accession>A0A3M0A4B4</accession>
<dbReference type="OrthoDB" id="950327at2"/>
<name>A0A3M0A4B4_9FLAO</name>